<feature type="region of interest" description="Disordered" evidence="1">
    <location>
        <begin position="1"/>
        <end position="32"/>
    </location>
</feature>
<feature type="compositionally biased region" description="Basic residues" evidence="1">
    <location>
        <begin position="17"/>
        <end position="32"/>
    </location>
</feature>
<reference evidence="2" key="1">
    <citation type="submission" date="2014-09" db="EMBL/GenBank/DDBJ databases">
        <authorList>
            <person name="Magalhaes I.L.F."/>
            <person name="Oliveira U."/>
            <person name="Santos F.R."/>
            <person name="Vidigal T.H.D.A."/>
            <person name="Brescovit A.D."/>
            <person name="Santos A.J."/>
        </authorList>
    </citation>
    <scope>NUCLEOTIDE SEQUENCE</scope>
    <source>
        <tissue evidence="2">Shoot tissue taken approximately 20 cm above the soil surface</tissue>
    </source>
</reference>
<evidence type="ECO:0000313" key="2">
    <source>
        <dbReference type="EMBL" id="JAD86757.1"/>
    </source>
</evidence>
<protein>
    <submittedName>
        <fullName evidence="2">Uncharacterized protein</fullName>
    </submittedName>
</protein>
<proteinExistence type="predicted"/>
<sequence>MDPTRSTGEKAEQRGKMQIRRNRAAATRRKRR</sequence>
<name>A0A0A9DSK0_ARUDO</name>
<reference evidence="2" key="2">
    <citation type="journal article" date="2015" name="Data Brief">
        <title>Shoot transcriptome of the giant reed, Arundo donax.</title>
        <authorList>
            <person name="Barrero R.A."/>
            <person name="Guerrero F.D."/>
            <person name="Moolhuijzen P."/>
            <person name="Goolsby J.A."/>
            <person name="Tidwell J."/>
            <person name="Bellgard S.E."/>
            <person name="Bellgard M.I."/>
        </authorList>
    </citation>
    <scope>NUCLEOTIDE SEQUENCE</scope>
    <source>
        <tissue evidence="2">Shoot tissue taken approximately 20 cm above the soil surface</tissue>
    </source>
</reference>
<dbReference type="EMBL" id="GBRH01211138">
    <property type="protein sequence ID" value="JAD86757.1"/>
    <property type="molecule type" value="Transcribed_RNA"/>
</dbReference>
<accession>A0A0A9DSK0</accession>
<evidence type="ECO:0000256" key="1">
    <source>
        <dbReference type="SAM" id="MobiDB-lite"/>
    </source>
</evidence>
<organism evidence="2">
    <name type="scientific">Arundo donax</name>
    <name type="common">Giant reed</name>
    <name type="synonym">Donax arundinaceus</name>
    <dbReference type="NCBI Taxonomy" id="35708"/>
    <lineage>
        <taxon>Eukaryota</taxon>
        <taxon>Viridiplantae</taxon>
        <taxon>Streptophyta</taxon>
        <taxon>Embryophyta</taxon>
        <taxon>Tracheophyta</taxon>
        <taxon>Spermatophyta</taxon>
        <taxon>Magnoliopsida</taxon>
        <taxon>Liliopsida</taxon>
        <taxon>Poales</taxon>
        <taxon>Poaceae</taxon>
        <taxon>PACMAD clade</taxon>
        <taxon>Arundinoideae</taxon>
        <taxon>Arundineae</taxon>
        <taxon>Arundo</taxon>
    </lineage>
</organism>
<dbReference type="AlphaFoldDB" id="A0A0A9DSK0"/>